<dbReference type="InterPro" id="IPR026444">
    <property type="entry name" value="Secre_tail"/>
</dbReference>
<dbReference type="Proteomes" id="UP000294155">
    <property type="component" value="Unassembled WGS sequence"/>
</dbReference>
<comment type="caution">
    <text evidence="2">The sequence shown here is derived from an EMBL/GenBank/DDBJ whole genome shotgun (WGS) entry which is preliminary data.</text>
</comment>
<dbReference type="NCBIfam" id="TIGR04183">
    <property type="entry name" value="Por_Secre_tail"/>
    <property type="match status" value="1"/>
</dbReference>
<protein>
    <submittedName>
        <fullName evidence="2">T9SS type A sorting domain-containing protein</fullName>
    </submittedName>
</protein>
<dbReference type="EMBL" id="SEWE01000091">
    <property type="protein sequence ID" value="RYU73955.1"/>
    <property type="molecule type" value="Genomic_DNA"/>
</dbReference>
<dbReference type="Pfam" id="PF18962">
    <property type="entry name" value="Por_Secre_tail"/>
    <property type="match status" value="1"/>
</dbReference>
<evidence type="ECO:0000313" key="2">
    <source>
        <dbReference type="EMBL" id="RYU73955.1"/>
    </source>
</evidence>
<evidence type="ECO:0000259" key="1">
    <source>
        <dbReference type="Pfam" id="PF18962"/>
    </source>
</evidence>
<proteinExistence type="predicted"/>
<accession>A0A4Q5L891</accession>
<gene>
    <name evidence="2" type="ORF">EWM57_20655</name>
</gene>
<evidence type="ECO:0000313" key="3">
    <source>
        <dbReference type="Proteomes" id="UP000294155"/>
    </source>
</evidence>
<sequence length="253" mass="25557">NGTAAATSTNNGIVNLNFPEYGVNAMTFWGNDLYVGGNFTTARTSNSVVTANNIAKWDGIAWSALGSGSATATSTNNGVSDVVNALAAGSGELYVGGYFLTVNNSSGAVPATMIAKWNGTTWNTLGTGLNGNVRALVASGNQLIAGGDFTVSGDGSKVNSRFGIYNVVANPLSVVAGSNAAALHLYPNPASGQATLTGAPRAAAVQVFDVLGRRVLTTKADATGTAQLTLPAALPAGVYVVRAGELSVRLVRE</sequence>
<dbReference type="AlphaFoldDB" id="A0A4Q5L891"/>
<feature type="non-terminal residue" evidence="2">
    <location>
        <position position="1"/>
    </location>
</feature>
<feature type="domain" description="Secretion system C-terminal sorting" evidence="1">
    <location>
        <begin position="185"/>
        <end position="243"/>
    </location>
</feature>
<dbReference type="RefSeq" id="WP_129923193.1">
    <property type="nucleotide sequence ID" value="NZ_SEWE01000091.1"/>
</dbReference>
<reference evidence="2 3" key="1">
    <citation type="submission" date="2019-02" db="EMBL/GenBank/DDBJ databases">
        <title>Bacterial novel species isolated from soil.</title>
        <authorList>
            <person name="Jung H.-Y."/>
        </authorList>
    </citation>
    <scope>NUCLEOTIDE SEQUENCE [LARGE SCALE GENOMIC DNA]</scope>
    <source>
        <strain evidence="2 3">1-3-3-3</strain>
    </source>
</reference>
<dbReference type="OrthoDB" id="9761875at2"/>
<name>A0A4Q5L891_9BACT</name>
<organism evidence="2 3">
    <name type="scientific">Hymenobacter persicinus</name>
    <dbReference type="NCBI Taxonomy" id="2025506"/>
    <lineage>
        <taxon>Bacteria</taxon>
        <taxon>Pseudomonadati</taxon>
        <taxon>Bacteroidota</taxon>
        <taxon>Cytophagia</taxon>
        <taxon>Cytophagales</taxon>
        <taxon>Hymenobacteraceae</taxon>
        <taxon>Hymenobacter</taxon>
    </lineage>
</organism>
<keyword evidence="3" id="KW-1185">Reference proteome</keyword>